<dbReference type="GO" id="GO:0046872">
    <property type="term" value="F:metal ion binding"/>
    <property type="evidence" value="ECO:0007669"/>
    <property type="project" value="UniProtKB-KW"/>
</dbReference>
<evidence type="ECO:0000256" key="1">
    <source>
        <dbReference type="ARBA" id="ARBA00022723"/>
    </source>
</evidence>
<dbReference type="GO" id="GO:0005829">
    <property type="term" value="C:cytosol"/>
    <property type="evidence" value="ECO:0007669"/>
    <property type="project" value="TreeGrafter"/>
</dbReference>
<dbReference type="GO" id="GO:0019323">
    <property type="term" value="P:pentose catabolic process"/>
    <property type="evidence" value="ECO:0007669"/>
    <property type="project" value="TreeGrafter"/>
</dbReference>
<accession>A0A9X2CUL9</accession>
<dbReference type="Pfam" id="PF00596">
    <property type="entry name" value="Aldolase_II"/>
    <property type="match status" value="1"/>
</dbReference>
<sequence>MASIKELKEKVARSCQILAMEGQFDGILGHVSVRIDENKMLIRCRGPKEKGLLYTTPDDIKIVDFDGNGEFLEEHKPPNELPVHGEIYKVRKNVNCVVHSHPPEAVICSISNIPLKPIIGAFNIPAARMAREGIPLFEHSYLITKPEQAQEMIKVMGERDVVLLRGHGITVTGMSVEEATVQALTLNQLAKTTLEAVKSGFEPVEIPPEDFKDLPDLGTQFNAQLNWNYLEHKLFKLLA</sequence>
<evidence type="ECO:0000313" key="5">
    <source>
        <dbReference type="Proteomes" id="UP001139150"/>
    </source>
</evidence>
<proteinExistence type="predicted"/>
<name>A0A9X2CUL9_9BACI</name>
<dbReference type="AlphaFoldDB" id="A0A9X2CUL9"/>
<dbReference type="PANTHER" id="PTHR22789:SF0">
    <property type="entry name" value="3-OXO-TETRONATE 4-PHOSPHATE DECARBOXYLASE-RELATED"/>
    <property type="match status" value="1"/>
</dbReference>
<dbReference type="GO" id="GO:0016832">
    <property type="term" value="F:aldehyde-lyase activity"/>
    <property type="evidence" value="ECO:0007669"/>
    <property type="project" value="TreeGrafter"/>
</dbReference>
<evidence type="ECO:0000313" key="4">
    <source>
        <dbReference type="EMBL" id="MCL7748635.1"/>
    </source>
</evidence>
<keyword evidence="5" id="KW-1185">Reference proteome</keyword>
<dbReference type="Gene3D" id="3.40.225.10">
    <property type="entry name" value="Class II aldolase/adducin N-terminal domain"/>
    <property type="match status" value="1"/>
</dbReference>
<evidence type="ECO:0000259" key="3">
    <source>
        <dbReference type="SMART" id="SM01007"/>
    </source>
</evidence>
<dbReference type="EMBL" id="JAKRYL010000017">
    <property type="protein sequence ID" value="MCL7748635.1"/>
    <property type="molecule type" value="Genomic_DNA"/>
</dbReference>
<dbReference type="Proteomes" id="UP001139150">
    <property type="component" value="Unassembled WGS sequence"/>
</dbReference>
<gene>
    <name evidence="4" type="ORF">MF646_16030</name>
</gene>
<dbReference type="SUPFAM" id="SSF53639">
    <property type="entry name" value="AraD/HMP-PK domain-like"/>
    <property type="match status" value="1"/>
</dbReference>
<protein>
    <submittedName>
        <fullName evidence="4">Class II aldolase/adducin family protein</fullName>
    </submittedName>
</protein>
<keyword evidence="2" id="KW-0456">Lyase</keyword>
<evidence type="ECO:0000256" key="2">
    <source>
        <dbReference type="ARBA" id="ARBA00023239"/>
    </source>
</evidence>
<dbReference type="RefSeq" id="WP_250097522.1">
    <property type="nucleotide sequence ID" value="NZ_JAKRYL010000017.1"/>
</dbReference>
<keyword evidence="1" id="KW-0479">Metal-binding</keyword>
<feature type="domain" description="Class II aldolase/adducin N-terminal" evidence="3">
    <location>
        <begin position="9"/>
        <end position="194"/>
    </location>
</feature>
<comment type="caution">
    <text evidence="4">The sequence shown here is derived from an EMBL/GenBank/DDBJ whole genome shotgun (WGS) entry which is preliminary data.</text>
</comment>
<dbReference type="SMART" id="SM01007">
    <property type="entry name" value="Aldolase_II"/>
    <property type="match status" value="1"/>
</dbReference>
<dbReference type="PANTHER" id="PTHR22789">
    <property type="entry name" value="FUCULOSE PHOSPHATE ALDOLASE"/>
    <property type="match status" value="1"/>
</dbReference>
<dbReference type="InterPro" id="IPR036409">
    <property type="entry name" value="Aldolase_II/adducin_N_sf"/>
</dbReference>
<dbReference type="InterPro" id="IPR001303">
    <property type="entry name" value="Aldolase_II/adducin_N"/>
</dbReference>
<reference evidence="4" key="1">
    <citation type="submission" date="2022-02" db="EMBL/GenBank/DDBJ databases">
        <title>Halalkalibacter sp. nov. isolated from Lonar Lake, India.</title>
        <authorList>
            <person name="Joshi A."/>
            <person name="Thite S."/>
            <person name="Lodha T."/>
        </authorList>
    </citation>
    <scope>NUCLEOTIDE SEQUENCE</scope>
    <source>
        <strain evidence="4">MEB205</strain>
    </source>
</reference>
<organism evidence="4 5">
    <name type="scientific">Halalkalibacter alkaliphilus</name>
    <dbReference type="NCBI Taxonomy" id="2917993"/>
    <lineage>
        <taxon>Bacteria</taxon>
        <taxon>Bacillati</taxon>
        <taxon>Bacillota</taxon>
        <taxon>Bacilli</taxon>
        <taxon>Bacillales</taxon>
        <taxon>Bacillaceae</taxon>
        <taxon>Halalkalibacter</taxon>
    </lineage>
</organism>
<dbReference type="InterPro" id="IPR050197">
    <property type="entry name" value="Aldolase_class_II_sugar_metab"/>
</dbReference>